<sequence>MLNEYLSSYKFTVAKKRLVNKTLLLCKYAVL</sequence>
<proteinExistence type="predicted"/>
<comment type="caution">
    <text evidence="1">The sequence shown here is derived from an EMBL/GenBank/DDBJ whole genome shotgun (WGS) entry which is preliminary data.</text>
</comment>
<accession>A0ABR6PJC9</accession>
<protein>
    <submittedName>
        <fullName evidence="1">Uncharacterized protein</fullName>
    </submittedName>
</protein>
<evidence type="ECO:0000313" key="1">
    <source>
        <dbReference type="EMBL" id="MBB6109880.1"/>
    </source>
</evidence>
<evidence type="ECO:0000313" key="2">
    <source>
        <dbReference type="Proteomes" id="UP000541583"/>
    </source>
</evidence>
<name>A0ABR6PJC9_9SPHI</name>
<dbReference type="Proteomes" id="UP000541583">
    <property type="component" value="Unassembled WGS sequence"/>
</dbReference>
<reference evidence="1 2" key="1">
    <citation type="submission" date="2020-08" db="EMBL/GenBank/DDBJ databases">
        <title>Genomic Encyclopedia of Type Strains, Phase IV (KMG-V): Genome sequencing to study the core and pangenomes of soil and plant-associated prokaryotes.</title>
        <authorList>
            <person name="Whitman W."/>
        </authorList>
    </citation>
    <scope>NUCLEOTIDE SEQUENCE [LARGE SCALE GENOMIC DNA]</scope>
    <source>
        <strain evidence="1 2">ANJLi2</strain>
    </source>
</reference>
<gene>
    <name evidence="1" type="ORF">HDF23_002629</name>
</gene>
<organism evidence="1 2">
    <name type="scientific">Mucilaginibacter lappiensis</name>
    <dbReference type="NCBI Taxonomy" id="354630"/>
    <lineage>
        <taxon>Bacteria</taxon>
        <taxon>Pseudomonadati</taxon>
        <taxon>Bacteroidota</taxon>
        <taxon>Sphingobacteriia</taxon>
        <taxon>Sphingobacteriales</taxon>
        <taxon>Sphingobacteriaceae</taxon>
        <taxon>Mucilaginibacter</taxon>
    </lineage>
</organism>
<dbReference type="EMBL" id="JACHCB010000005">
    <property type="protein sequence ID" value="MBB6109880.1"/>
    <property type="molecule type" value="Genomic_DNA"/>
</dbReference>
<keyword evidence="2" id="KW-1185">Reference proteome</keyword>